<sequence length="412" mass="44989">MGSTAHGSSAGGTGETQDATATTDDKPGKEMISGGQTLFMIARMEKSIGWCMREQTRSTPLRSNSRPECTQLGGTADLSRVSSAEATGEVTFTTCHTAVLAAASPISAATTTNTQRSDQLDLRLLGSQTSPFESDITAATSPTVLLHYALPPPPTTTAQSLQLHLDSLVAELDQRDNLQHLIQTHLQDEDLLDRVNADLDTRMSLAGFTPAQILSSGHEAVQKVRHLRNHASLQHARQLVTDSDTPGSRDLDFSVVDTLQRNGAMLSSDLVFCCVSSSITWPEFQRYLTAASVLWQAELNGCPAGYGSEDGDWKYLVQPPPDPMMLQQFQSLGSEADFMVLKRIVAAGGGVQVWHSGMLKAEWEFLLHRVIEPQSEPVDEDGEAWFWPWFDVGDVLRVPDEVFNAQCLRGWC</sequence>
<organism evidence="1 2">
    <name type="scientific">Coniosporium tulheliwenetii</name>
    <dbReference type="NCBI Taxonomy" id="3383036"/>
    <lineage>
        <taxon>Eukaryota</taxon>
        <taxon>Fungi</taxon>
        <taxon>Dikarya</taxon>
        <taxon>Ascomycota</taxon>
        <taxon>Pezizomycotina</taxon>
        <taxon>Dothideomycetes</taxon>
        <taxon>Dothideomycetes incertae sedis</taxon>
        <taxon>Coniosporium</taxon>
    </lineage>
</organism>
<gene>
    <name evidence="1" type="ORF">H2199_006534</name>
</gene>
<accession>A0ACC2YWA0</accession>
<name>A0ACC2YWA0_9PEZI</name>
<reference evidence="1" key="1">
    <citation type="submission" date="2022-10" db="EMBL/GenBank/DDBJ databases">
        <title>Culturing micro-colonial fungi from biological soil crusts in the Mojave desert and describing Neophaeococcomyces mojavensis, and introducing the new genera and species Taxawa tesnikishii.</title>
        <authorList>
            <person name="Kurbessoian T."/>
            <person name="Stajich J.E."/>
        </authorList>
    </citation>
    <scope>NUCLEOTIDE SEQUENCE</scope>
    <source>
        <strain evidence="1">JES_115</strain>
    </source>
</reference>
<evidence type="ECO:0000313" key="1">
    <source>
        <dbReference type="EMBL" id="KAJ9639499.1"/>
    </source>
</evidence>
<comment type="caution">
    <text evidence="1">The sequence shown here is derived from an EMBL/GenBank/DDBJ whole genome shotgun (WGS) entry which is preliminary data.</text>
</comment>
<dbReference type="EMBL" id="JAPDRP010000019">
    <property type="protein sequence ID" value="KAJ9639499.1"/>
    <property type="molecule type" value="Genomic_DNA"/>
</dbReference>
<dbReference type="Proteomes" id="UP001172680">
    <property type="component" value="Unassembled WGS sequence"/>
</dbReference>
<protein>
    <submittedName>
        <fullName evidence="1">Uncharacterized protein</fullName>
    </submittedName>
</protein>
<proteinExistence type="predicted"/>
<evidence type="ECO:0000313" key="2">
    <source>
        <dbReference type="Proteomes" id="UP001172680"/>
    </source>
</evidence>
<keyword evidence="2" id="KW-1185">Reference proteome</keyword>